<comment type="pathway">
    <text evidence="4">Purine metabolism.</text>
</comment>
<keyword evidence="3 5" id="KW-0067">ATP-binding</keyword>
<feature type="domain" description="ATP-grasp" evidence="6">
    <location>
        <begin position="111"/>
        <end position="291"/>
    </location>
</feature>
<proteinExistence type="inferred from homology"/>
<dbReference type="SUPFAM" id="SSF51246">
    <property type="entry name" value="Rudiment single hybrid motif"/>
    <property type="match status" value="1"/>
</dbReference>
<evidence type="ECO:0000256" key="5">
    <source>
        <dbReference type="PROSITE-ProRule" id="PRU00409"/>
    </source>
</evidence>
<keyword evidence="2" id="KW-0658">Purine biosynthesis</keyword>
<protein>
    <submittedName>
        <fullName evidence="7">Phosphoribosylaminoimidazole carboxylase</fullName>
    </submittedName>
</protein>
<dbReference type="PANTHER" id="PTHR11609:SF5">
    <property type="entry name" value="PHOSPHORIBOSYLAMINOIMIDAZOLE CARBOXYLASE"/>
    <property type="match status" value="1"/>
</dbReference>
<evidence type="ECO:0000313" key="7">
    <source>
        <dbReference type="EMBL" id="KAK7253270.1"/>
    </source>
</evidence>
<name>A0ABR1GBJ8_AURAN</name>
<dbReference type="InterPro" id="IPR011054">
    <property type="entry name" value="Rudment_hybrid_motif"/>
</dbReference>
<gene>
    <name evidence="7" type="primary">PAICS</name>
    <name evidence="7" type="ORF">SO694_00001220</name>
</gene>
<dbReference type="InterPro" id="IPR011761">
    <property type="entry name" value="ATP-grasp"/>
</dbReference>
<dbReference type="NCBIfam" id="NF004679">
    <property type="entry name" value="PRK06019.1-5"/>
    <property type="match status" value="1"/>
</dbReference>
<evidence type="ECO:0000259" key="6">
    <source>
        <dbReference type="PROSITE" id="PS50975"/>
    </source>
</evidence>
<keyword evidence="8" id="KW-1185">Reference proteome</keyword>
<evidence type="ECO:0000313" key="8">
    <source>
        <dbReference type="Proteomes" id="UP001363151"/>
    </source>
</evidence>
<dbReference type="InterPro" id="IPR016185">
    <property type="entry name" value="PreATP-grasp_dom_sf"/>
</dbReference>
<organism evidence="7 8">
    <name type="scientific">Aureococcus anophagefferens</name>
    <name type="common">Harmful bloom alga</name>
    <dbReference type="NCBI Taxonomy" id="44056"/>
    <lineage>
        <taxon>Eukaryota</taxon>
        <taxon>Sar</taxon>
        <taxon>Stramenopiles</taxon>
        <taxon>Ochrophyta</taxon>
        <taxon>Pelagophyceae</taxon>
        <taxon>Pelagomonadales</taxon>
        <taxon>Pelagomonadaceae</taxon>
        <taxon>Aureococcus</taxon>
    </lineage>
</organism>
<evidence type="ECO:0000256" key="4">
    <source>
        <dbReference type="ARBA" id="ARBA00025704"/>
    </source>
</evidence>
<dbReference type="NCBIfam" id="TIGR01161">
    <property type="entry name" value="purK"/>
    <property type="match status" value="1"/>
</dbReference>
<dbReference type="InterPro" id="IPR054350">
    <property type="entry name" value="PurT/PurK_preATP-grasp"/>
</dbReference>
<dbReference type="SUPFAM" id="SSF56059">
    <property type="entry name" value="Glutathione synthetase ATP-binding domain-like"/>
    <property type="match status" value="1"/>
</dbReference>
<dbReference type="Pfam" id="PF02222">
    <property type="entry name" value="ATP-grasp"/>
    <property type="match status" value="1"/>
</dbReference>
<dbReference type="Pfam" id="PF17769">
    <property type="entry name" value="PurK_C"/>
    <property type="match status" value="1"/>
</dbReference>
<dbReference type="InterPro" id="IPR013815">
    <property type="entry name" value="ATP_grasp_subdomain_1"/>
</dbReference>
<dbReference type="HAMAP" id="MF_01928">
    <property type="entry name" value="PurK"/>
    <property type="match status" value="1"/>
</dbReference>
<dbReference type="PANTHER" id="PTHR11609">
    <property type="entry name" value="PURINE BIOSYNTHESIS PROTEIN 6/7, PUR6/7"/>
    <property type="match status" value="1"/>
</dbReference>
<evidence type="ECO:0000256" key="2">
    <source>
        <dbReference type="ARBA" id="ARBA00022755"/>
    </source>
</evidence>
<keyword evidence="1 5" id="KW-0547">Nucleotide-binding</keyword>
<dbReference type="InterPro" id="IPR040686">
    <property type="entry name" value="PurK_C"/>
</dbReference>
<evidence type="ECO:0000256" key="3">
    <source>
        <dbReference type="ARBA" id="ARBA00022840"/>
    </source>
</evidence>
<dbReference type="Gene3D" id="3.30.1490.20">
    <property type="entry name" value="ATP-grasp fold, A domain"/>
    <property type="match status" value="1"/>
</dbReference>
<dbReference type="EMBL" id="JBBJCI010000035">
    <property type="protein sequence ID" value="KAK7253270.1"/>
    <property type="molecule type" value="Genomic_DNA"/>
</dbReference>
<reference evidence="7 8" key="1">
    <citation type="submission" date="2024-03" db="EMBL/GenBank/DDBJ databases">
        <title>Aureococcus anophagefferens CCMP1851 and Kratosvirus quantuckense: Draft genome of a second virus-susceptible host strain in the model system.</title>
        <authorList>
            <person name="Chase E."/>
            <person name="Truchon A.R."/>
            <person name="Schepens W."/>
            <person name="Wilhelm S.W."/>
        </authorList>
    </citation>
    <scope>NUCLEOTIDE SEQUENCE [LARGE SCALE GENOMIC DNA]</scope>
    <source>
        <strain evidence="7 8">CCMP1851</strain>
    </source>
</reference>
<sequence>MSQFGPSTRIGVLGGGQLGRMMIQEAVDLDARVEVMDPSAEAPCRYLTHRFVQGDLCDAAAVEAFGAGLDCLTIEIENVSTEGMEALERRGVRVVPKPAHVRLIQDKGLQKQFFADKGIASAPFVLQDADGDRGALGYPIVQKLRRGGYDGKGVVVLKDASDDSYFKGAPCVLEQKVAIAKELSVIVCRRSREDVKAYEPTECVFDPRGNVVQLIVSPADVSDDVKARSRALATRVVDELDFVGILAVELFLDDAGEILVNEVAPRAHNSGHHTIEANATSQFAQLLRVTLDLPLGSVAPVRDAAAMVNVLGEADAPKGAPHYSGLRDALDTPGVYPHLYGKSSVTPFRKMGHVTVVGDDRAAVVATAKHVLESVGVTCLKK</sequence>
<accession>A0ABR1GBJ8</accession>
<dbReference type="SUPFAM" id="SSF52440">
    <property type="entry name" value="PreATP-grasp domain"/>
    <property type="match status" value="1"/>
</dbReference>
<comment type="caution">
    <text evidence="7">The sequence shown here is derived from an EMBL/GenBank/DDBJ whole genome shotgun (WGS) entry which is preliminary data.</text>
</comment>
<dbReference type="Gene3D" id="3.40.50.20">
    <property type="match status" value="1"/>
</dbReference>
<dbReference type="Pfam" id="PF22660">
    <property type="entry name" value="RS_preATP-grasp-like"/>
    <property type="match status" value="1"/>
</dbReference>
<dbReference type="Gene3D" id="3.30.470.20">
    <property type="entry name" value="ATP-grasp fold, B domain"/>
    <property type="match status" value="1"/>
</dbReference>
<dbReference type="InterPro" id="IPR005875">
    <property type="entry name" value="PurK"/>
</dbReference>
<dbReference type="InterPro" id="IPR003135">
    <property type="entry name" value="ATP-grasp_carboxylate-amine"/>
</dbReference>
<evidence type="ECO:0000256" key="1">
    <source>
        <dbReference type="ARBA" id="ARBA00022741"/>
    </source>
</evidence>
<dbReference type="PROSITE" id="PS50975">
    <property type="entry name" value="ATP_GRASP"/>
    <property type="match status" value="1"/>
</dbReference>
<dbReference type="Proteomes" id="UP001363151">
    <property type="component" value="Unassembled WGS sequence"/>
</dbReference>